<evidence type="ECO:0000256" key="1">
    <source>
        <dbReference type="SAM" id="MobiDB-lite"/>
    </source>
</evidence>
<proteinExistence type="predicted"/>
<dbReference type="EMBL" id="HG994592">
    <property type="protein sequence ID" value="CAF2825205.1"/>
    <property type="molecule type" value="Genomic_DNA"/>
</dbReference>
<organism evidence="2 3">
    <name type="scientific">Lepeophtheirus salmonis</name>
    <name type="common">Salmon louse</name>
    <name type="synonym">Caligus salmonis</name>
    <dbReference type="NCBI Taxonomy" id="72036"/>
    <lineage>
        <taxon>Eukaryota</taxon>
        <taxon>Metazoa</taxon>
        <taxon>Ecdysozoa</taxon>
        <taxon>Arthropoda</taxon>
        <taxon>Crustacea</taxon>
        <taxon>Multicrustacea</taxon>
        <taxon>Hexanauplia</taxon>
        <taxon>Copepoda</taxon>
        <taxon>Siphonostomatoida</taxon>
        <taxon>Caligidae</taxon>
        <taxon>Lepeophtheirus</taxon>
    </lineage>
</organism>
<gene>
    <name evidence="2" type="ORF">LSAA_4182</name>
</gene>
<evidence type="ECO:0000313" key="3">
    <source>
        <dbReference type="Proteomes" id="UP000675881"/>
    </source>
</evidence>
<accession>A0A7R8CMY6</accession>
<evidence type="ECO:0000313" key="2">
    <source>
        <dbReference type="EMBL" id="CAF2825205.1"/>
    </source>
</evidence>
<name>A0A7R8CMY6_LEPSM</name>
<keyword evidence="3" id="KW-1185">Reference proteome</keyword>
<feature type="region of interest" description="Disordered" evidence="1">
    <location>
        <begin position="196"/>
        <end position="216"/>
    </location>
</feature>
<reference evidence="2" key="1">
    <citation type="submission" date="2021-02" db="EMBL/GenBank/DDBJ databases">
        <authorList>
            <person name="Bekaert M."/>
        </authorList>
    </citation>
    <scope>NUCLEOTIDE SEQUENCE</scope>
    <source>
        <strain evidence="2">IoA-00</strain>
    </source>
</reference>
<feature type="compositionally biased region" description="Basic and acidic residues" evidence="1">
    <location>
        <begin position="196"/>
        <end position="208"/>
    </location>
</feature>
<dbReference type="AlphaFoldDB" id="A0A7R8CMY6"/>
<sequence>MNSFYRSPFPNLSHEDVQNFFPTGKKFCSRHFQLLDAIEERISRFAPHLWKGEPEGLKHFISQEEQDRERRSKAVDRMYADIEKSVQFEYTGALELSFGNTPINPDNFWNDPDVELQLNMEKEEKAQRKFLSCNATEPTQEPVIPDLDEYFQNSSPIPHIFDREEQSSIRDDFIHGIPLNYPQSFEKECLNEIQREETEKRSVPEEVNKQLSFGSC</sequence>
<dbReference type="Proteomes" id="UP000675881">
    <property type="component" value="Chromosome 13"/>
</dbReference>
<dbReference type="OrthoDB" id="5918597at2759"/>
<protein>
    <submittedName>
        <fullName evidence="2">ZBTB41</fullName>
    </submittedName>
</protein>